<proteinExistence type="predicted"/>
<protein>
    <submittedName>
        <fullName evidence="1">Uncharacterized protein</fullName>
    </submittedName>
</protein>
<sequence>MTLHMRTLSAFNQCVRIIFHPFQTDQFSHHLQSKLHQLTH</sequence>
<evidence type="ECO:0000313" key="1">
    <source>
        <dbReference type="EMBL" id="JAH06434.1"/>
    </source>
</evidence>
<reference evidence="1" key="1">
    <citation type="submission" date="2014-11" db="EMBL/GenBank/DDBJ databases">
        <authorList>
            <person name="Amaro Gonzalez C."/>
        </authorList>
    </citation>
    <scope>NUCLEOTIDE SEQUENCE</scope>
</reference>
<accession>A0A0E9PPK2</accession>
<dbReference type="AlphaFoldDB" id="A0A0E9PPK2"/>
<name>A0A0E9PPK2_ANGAN</name>
<organism evidence="1">
    <name type="scientific">Anguilla anguilla</name>
    <name type="common">European freshwater eel</name>
    <name type="synonym">Muraena anguilla</name>
    <dbReference type="NCBI Taxonomy" id="7936"/>
    <lineage>
        <taxon>Eukaryota</taxon>
        <taxon>Metazoa</taxon>
        <taxon>Chordata</taxon>
        <taxon>Craniata</taxon>
        <taxon>Vertebrata</taxon>
        <taxon>Euteleostomi</taxon>
        <taxon>Actinopterygii</taxon>
        <taxon>Neopterygii</taxon>
        <taxon>Teleostei</taxon>
        <taxon>Anguilliformes</taxon>
        <taxon>Anguillidae</taxon>
        <taxon>Anguilla</taxon>
    </lineage>
</organism>
<dbReference type="EMBL" id="GBXM01102143">
    <property type="protein sequence ID" value="JAH06434.1"/>
    <property type="molecule type" value="Transcribed_RNA"/>
</dbReference>
<reference evidence="1" key="2">
    <citation type="journal article" date="2015" name="Fish Shellfish Immunol.">
        <title>Early steps in the European eel (Anguilla anguilla)-Vibrio vulnificus interaction in the gills: Role of the RtxA13 toxin.</title>
        <authorList>
            <person name="Callol A."/>
            <person name="Pajuelo D."/>
            <person name="Ebbesson L."/>
            <person name="Teles M."/>
            <person name="MacKenzie S."/>
            <person name="Amaro C."/>
        </authorList>
    </citation>
    <scope>NUCLEOTIDE SEQUENCE</scope>
</reference>